<dbReference type="SUPFAM" id="SSF52540">
    <property type="entry name" value="P-loop containing nucleoside triphosphate hydrolases"/>
    <property type="match status" value="1"/>
</dbReference>
<dbReference type="Gene3D" id="3.40.50.300">
    <property type="entry name" value="P-loop containing nucleotide triphosphate hydrolases"/>
    <property type="match status" value="1"/>
</dbReference>
<dbReference type="CDD" id="cd03230">
    <property type="entry name" value="ABC_DR_subfamily_A"/>
    <property type="match status" value="1"/>
</dbReference>
<dbReference type="Proteomes" id="UP000019267">
    <property type="component" value="Chromosome"/>
</dbReference>
<dbReference type="eggNOG" id="COG1131">
    <property type="taxonomic scope" value="Bacteria"/>
</dbReference>
<dbReference type="InterPro" id="IPR027417">
    <property type="entry name" value="P-loop_NTPase"/>
</dbReference>
<reference evidence="6 7" key="1">
    <citation type="journal article" date="2014" name="Genome Biol. Evol.">
        <title>Molecular evolution of the substrate utilization strategies and putative virulence factors in mosquito-associated Spiroplasma species.</title>
        <authorList>
            <person name="Chang T.H."/>
            <person name="Lo W.S."/>
            <person name="Ku C."/>
            <person name="Chen L.L."/>
            <person name="Kuo C.H."/>
        </authorList>
    </citation>
    <scope>NUCLEOTIDE SEQUENCE [LARGE SCALE GENOMIC DNA]</scope>
    <source>
        <strain evidence="6">AES-1</strain>
    </source>
</reference>
<proteinExistence type="inferred from homology"/>
<dbReference type="PATRIC" id="fig|1276246.3.peg.626"/>
<dbReference type="SMART" id="SM00382">
    <property type="entry name" value="AAA"/>
    <property type="match status" value="1"/>
</dbReference>
<dbReference type="AlphaFoldDB" id="W6A750"/>
<dbReference type="InterPro" id="IPR003593">
    <property type="entry name" value="AAA+_ATPase"/>
</dbReference>
<dbReference type="PROSITE" id="PS50893">
    <property type="entry name" value="ABC_TRANSPORTER_2"/>
    <property type="match status" value="1"/>
</dbReference>
<dbReference type="InterPro" id="IPR050763">
    <property type="entry name" value="ABC_transporter_ATP-binding"/>
</dbReference>
<dbReference type="PANTHER" id="PTHR42711">
    <property type="entry name" value="ABC TRANSPORTER ATP-BINDING PROTEIN"/>
    <property type="match status" value="1"/>
</dbReference>
<dbReference type="HOGENOM" id="CLU_000604_1_2_14"/>
<evidence type="ECO:0000256" key="4">
    <source>
        <dbReference type="ARBA" id="ARBA00022840"/>
    </source>
</evidence>
<dbReference type="Pfam" id="PF00005">
    <property type="entry name" value="ABC_tran"/>
    <property type="match status" value="1"/>
</dbReference>
<evidence type="ECO:0000259" key="5">
    <source>
        <dbReference type="PROSITE" id="PS50893"/>
    </source>
</evidence>
<dbReference type="PANTHER" id="PTHR42711:SF5">
    <property type="entry name" value="ABC TRANSPORTER ATP-BINDING PROTEIN NATA"/>
    <property type="match status" value="1"/>
</dbReference>
<evidence type="ECO:0000313" key="7">
    <source>
        <dbReference type="Proteomes" id="UP000019267"/>
    </source>
</evidence>
<evidence type="ECO:0000256" key="1">
    <source>
        <dbReference type="ARBA" id="ARBA00005417"/>
    </source>
</evidence>
<dbReference type="GO" id="GO:0005524">
    <property type="term" value="F:ATP binding"/>
    <property type="evidence" value="ECO:0007669"/>
    <property type="project" value="UniProtKB-KW"/>
</dbReference>
<dbReference type="EMBL" id="CP006681">
    <property type="protein sequence ID" value="AHI52968.1"/>
    <property type="molecule type" value="Genomic_DNA"/>
</dbReference>
<feature type="domain" description="ABC transporter" evidence="5">
    <location>
        <begin position="5"/>
        <end position="227"/>
    </location>
</feature>
<dbReference type="STRING" id="1276246.SCULI_v1c06270"/>
<keyword evidence="2" id="KW-0813">Transport</keyword>
<dbReference type="GO" id="GO:0016887">
    <property type="term" value="F:ATP hydrolysis activity"/>
    <property type="evidence" value="ECO:0007669"/>
    <property type="project" value="InterPro"/>
</dbReference>
<protein>
    <submittedName>
        <fullName evidence="6">ABC transporter ATP-binding protein</fullName>
    </submittedName>
</protein>
<keyword evidence="4 6" id="KW-0067">ATP-binding</keyword>
<dbReference type="KEGG" id="scq:SCULI_v1c06270"/>
<accession>W6A750</accession>
<gene>
    <name evidence="6" type="ORF">SCULI_v1c06270</name>
</gene>
<evidence type="ECO:0000256" key="3">
    <source>
        <dbReference type="ARBA" id="ARBA00022741"/>
    </source>
</evidence>
<keyword evidence="3" id="KW-0547">Nucleotide-binding</keyword>
<dbReference type="InterPro" id="IPR003439">
    <property type="entry name" value="ABC_transporter-like_ATP-bd"/>
</dbReference>
<comment type="similarity">
    <text evidence="1">Belongs to the ABC transporter superfamily.</text>
</comment>
<dbReference type="RefSeq" id="WP_025363203.1">
    <property type="nucleotide sequence ID" value="NZ_CP006681.1"/>
</dbReference>
<evidence type="ECO:0000313" key="6">
    <source>
        <dbReference type="EMBL" id="AHI52968.1"/>
    </source>
</evidence>
<name>W6A750_9MOLU</name>
<keyword evidence="7" id="KW-1185">Reference proteome</keyword>
<sequence length="233" mass="26732">MEKIIEISKVVKNFGKKKVLKELNLDIYKKDKIAILGGNGEGKSTLIDLISQITKPTSGEIKINIDQDVKKEIGIQFQQGEWPSGINAQDMIILYRSIFPKFTSEWEKQLLEIFEIDEFIKRPLNKLSGGQKQRFNSMIALMNQPEIIILDELTTGLDLKLQIKIMNFIKKVCDENNKTLIIVSHSPEEVELLCQRVAIVYQGKIILDKTIAEVKKEYNGVRNLMNKHFEGEI</sequence>
<evidence type="ECO:0000256" key="2">
    <source>
        <dbReference type="ARBA" id="ARBA00022448"/>
    </source>
</evidence>
<dbReference type="OrthoDB" id="388394at2"/>
<organism evidence="6 7">
    <name type="scientific">Spiroplasma culicicola AES-1</name>
    <dbReference type="NCBI Taxonomy" id="1276246"/>
    <lineage>
        <taxon>Bacteria</taxon>
        <taxon>Bacillati</taxon>
        <taxon>Mycoplasmatota</taxon>
        <taxon>Mollicutes</taxon>
        <taxon>Entomoplasmatales</taxon>
        <taxon>Spiroplasmataceae</taxon>
        <taxon>Spiroplasma</taxon>
    </lineage>
</organism>